<evidence type="ECO:0000259" key="3">
    <source>
        <dbReference type="PROSITE" id="PS50125"/>
    </source>
</evidence>
<accession>A0A9W4FI50</accession>
<dbReference type="Gene3D" id="3.40.50.300">
    <property type="entry name" value="P-loop containing nucleotide triphosphate hydrolases"/>
    <property type="match status" value="1"/>
</dbReference>
<dbReference type="PROSITE" id="PS50125">
    <property type="entry name" value="GUANYLATE_CYCLASE_2"/>
    <property type="match status" value="1"/>
</dbReference>
<feature type="domain" description="Guanylate cyclase" evidence="3">
    <location>
        <begin position="51"/>
        <end position="182"/>
    </location>
</feature>
<evidence type="ECO:0000313" key="5">
    <source>
        <dbReference type="Proteomes" id="UP000465785"/>
    </source>
</evidence>
<keyword evidence="2" id="KW-0067">ATP-binding</keyword>
<dbReference type="AlphaFoldDB" id="A0A9W4FI50"/>
<dbReference type="KEGG" id="mgau:MGALJ_55730"/>
<dbReference type="GO" id="GO:0035556">
    <property type="term" value="P:intracellular signal transduction"/>
    <property type="evidence" value="ECO:0007669"/>
    <property type="project" value="InterPro"/>
</dbReference>
<dbReference type="PANTHER" id="PTHR16305:SF28">
    <property type="entry name" value="GUANYLATE CYCLASE DOMAIN-CONTAINING PROTEIN"/>
    <property type="match status" value="1"/>
</dbReference>
<dbReference type="Pfam" id="PF13191">
    <property type="entry name" value="AAA_16"/>
    <property type="match status" value="1"/>
</dbReference>
<dbReference type="GO" id="GO:0005737">
    <property type="term" value="C:cytoplasm"/>
    <property type="evidence" value="ECO:0007669"/>
    <property type="project" value="TreeGrafter"/>
</dbReference>
<dbReference type="EMBL" id="AP022601">
    <property type="protein sequence ID" value="BBY95904.1"/>
    <property type="molecule type" value="Genomic_DNA"/>
</dbReference>
<dbReference type="GO" id="GO:0005524">
    <property type="term" value="F:ATP binding"/>
    <property type="evidence" value="ECO:0007669"/>
    <property type="project" value="UniProtKB-KW"/>
</dbReference>
<dbReference type="PANTHER" id="PTHR16305">
    <property type="entry name" value="TESTICULAR SOLUBLE ADENYLYL CYCLASE"/>
    <property type="match status" value="1"/>
</dbReference>
<dbReference type="SUPFAM" id="SSF52540">
    <property type="entry name" value="P-loop containing nucleoside triphosphate hydrolases"/>
    <property type="match status" value="1"/>
</dbReference>
<keyword evidence="1" id="KW-0547">Nucleotide-binding</keyword>
<name>A0A9W4FI50_9MYCO</name>
<evidence type="ECO:0000256" key="2">
    <source>
        <dbReference type="ARBA" id="ARBA00022840"/>
    </source>
</evidence>
<keyword evidence="5" id="KW-1185">Reference proteome</keyword>
<dbReference type="InterPro" id="IPR041664">
    <property type="entry name" value="AAA_16"/>
</dbReference>
<evidence type="ECO:0000313" key="4">
    <source>
        <dbReference type="EMBL" id="BBY95904.1"/>
    </source>
</evidence>
<dbReference type="InterPro" id="IPR029787">
    <property type="entry name" value="Nucleotide_cyclase"/>
</dbReference>
<dbReference type="InterPro" id="IPR001054">
    <property type="entry name" value="A/G_cyclase"/>
</dbReference>
<dbReference type="InterPro" id="IPR027417">
    <property type="entry name" value="P-loop_NTPase"/>
</dbReference>
<dbReference type="GO" id="GO:0009190">
    <property type="term" value="P:cyclic nucleotide biosynthetic process"/>
    <property type="evidence" value="ECO:0007669"/>
    <property type="project" value="InterPro"/>
</dbReference>
<organism evidence="4 5">
    <name type="scientific">Mycobacterium gallinarum</name>
    <dbReference type="NCBI Taxonomy" id="39689"/>
    <lineage>
        <taxon>Bacteria</taxon>
        <taxon>Bacillati</taxon>
        <taxon>Actinomycetota</taxon>
        <taxon>Actinomycetes</taxon>
        <taxon>Mycobacteriales</taxon>
        <taxon>Mycobacteriaceae</taxon>
        <taxon>Mycobacterium</taxon>
    </lineage>
</organism>
<dbReference type="GO" id="GO:0004016">
    <property type="term" value="F:adenylate cyclase activity"/>
    <property type="evidence" value="ECO:0007669"/>
    <property type="project" value="UniProtKB-ARBA"/>
</dbReference>
<evidence type="ECO:0000256" key="1">
    <source>
        <dbReference type="ARBA" id="ARBA00022741"/>
    </source>
</evidence>
<dbReference type="SUPFAM" id="SSF55073">
    <property type="entry name" value="Nucleotide cyclase"/>
    <property type="match status" value="1"/>
</dbReference>
<proteinExistence type="predicted"/>
<sequence>MGESRRDDSGRQSVRRCSACGNELRAAARFCDACGASVVATATPGERKQVTVLFSDVVGSMKLAAALDPERLQEIMNELFNTSAAVVQRYQGTVDKFTGDGLMALFGAPVALEDHAKRACIAALEIQGAAKRMAFEVRRRDNIELQMRVGLNSGEVVAGEIGLGPGRYTAVGHPVGMAQRMESAASPGGVLCSASTARLVEGVAELGPTESVAIKGETTPMPARRLLSVPVQELVIGRDEGPMFGRDAELAELVGLFDSHSASPIGVVGQPGIGKSRLVREFAVRLENGGADIVVARCDAHTTQVPLRALSRMLRAMFGVDRLDKIAARGQVMSRLPESLAKDADTAQILFDLLGIADPDGPAVALTLDARRHRLVAAMAKATELRLCPTVFILEDVHWIDTASEATVAEFAETLAALGSALVTTYRPEYRGPLRGTAEATVTLDALSDEATTAIATALIGTDSTVKGIAERIVGSAAGNAFFVEEMVRDLVDRGVLVGSRGSYRREGEIDQTALPPTVHSVVAARIDRLPPHAKSVLNAAAVIGSNFDLDVMQALMPDADRTDLADLVSVELIDQIEFVPRDRYCFRHALIRKVAYESQLTATRASAHRRLASALQELRPVGVEENAALIGTHLEAAGDHADAYRWHMRAAEWLEKRDMVAARSSWQQAREIADRLPAEHPKIIDMRIEPRKMLAWTDWLVGQDPDADTSYEELRWLATQSGDTLSLAVATAGRMITLCENEGRFAEAANMANGVVEMVANIDADAMLKVDLLFAVLWTKFLTVDAEGVLQVGQWIRELAGDEVNSSVARANAACGVSWLVGGNPEKGQRAMQLGIAQARELDPVTYATVMTMKCGLAAIGLEPAMASTLEDARQALVRAEALGDNLALAAALWAYGTILLRADRRSASSAVECLQRALSIIVKHRILTVAQGPIESDLALEIARTGDTDSAIESLRVVLHRQIAQMDVTFIAVTSTAFVQLLIDRGRSEDIAEAHALVQAFELQIRRLSMSAFHVAVAFCRMILDAATGDRTTAAARYREAVQRTGARGEFLPLRPH</sequence>
<gene>
    <name evidence="4" type="ORF">MGALJ_55730</name>
</gene>
<reference evidence="4 5" key="1">
    <citation type="journal article" date="2019" name="Emerg. Microbes Infect.">
        <title>Comprehensive subspecies identification of 175 nontuberculous mycobacteria species based on 7547 genomic profiles.</title>
        <authorList>
            <person name="Matsumoto Y."/>
            <person name="Kinjo T."/>
            <person name="Motooka D."/>
            <person name="Nabeya D."/>
            <person name="Jung N."/>
            <person name="Uechi K."/>
            <person name="Horii T."/>
            <person name="Iida T."/>
            <person name="Fujita J."/>
            <person name="Nakamura S."/>
        </authorList>
    </citation>
    <scope>NUCLEOTIDE SEQUENCE [LARGE SCALE GENOMIC DNA]</scope>
    <source>
        <strain evidence="4 5">JCM 6399</strain>
    </source>
</reference>
<protein>
    <submittedName>
        <fullName evidence="4">Cyclase</fullName>
    </submittedName>
</protein>
<dbReference type="SMART" id="SM00044">
    <property type="entry name" value="CYCc"/>
    <property type="match status" value="1"/>
</dbReference>
<dbReference type="Proteomes" id="UP000465785">
    <property type="component" value="Chromosome"/>
</dbReference>
<dbReference type="Pfam" id="PF00211">
    <property type="entry name" value="Guanylate_cyc"/>
    <property type="match status" value="1"/>
</dbReference>
<dbReference type="Gene3D" id="3.30.70.1230">
    <property type="entry name" value="Nucleotide cyclase"/>
    <property type="match status" value="1"/>
</dbReference>
<dbReference type="CDD" id="cd07302">
    <property type="entry name" value="CHD"/>
    <property type="match status" value="1"/>
</dbReference>
<dbReference type="RefSeq" id="WP_232076389.1">
    <property type="nucleotide sequence ID" value="NZ_AP022601.1"/>
</dbReference>